<evidence type="ECO:0000313" key="2">
    <source>
        <dbReference type="Proteomes" id="UP000054683"/>
    </source>
</evidence>
<dbReference type="RefSeq" id="WP_062087370.1">
    <property type="nucleotide sequence ID" value="NZ_FCOK02000024.1"/>
</dbReference>
<dbReference type="EMBL" id="FCOK02000024">
    <property type="protein sequence ID" value="SAL39033.1"/>
    <property type="molecule type" value="Genomic_DNA"/>
</dbReference>
<organism evidence="1 2">
    <name type="scientific">Caballeronia udeis</name>
    <dbReference type="NCBI Taxonomy" id="1232866"/>
    <lineage>
        <taxon>Bacteria</taxon>
        <taxon>Pseudomonadati</taxon>
        <taxon>Pseudomonadota</taxon>
        <taxon>Betaproteobacteria</taxon>
        <taxon>Burkholderiales</taxon>
        <taxon>Burkholderiaceae</taxon>
        <taxon>Caballeronia</taxon>
    </lineage>
</organism>
<evidence type="ECO:0000313" key="1">
    <source>
        <dbReference type="EMBL" id="SAL39033.1"/>
    </source>
</evidence>
<proteinExistence type="predicted"/>
<gene>
    <name evidence="1" type="ORF">AWB69_03853</name>
</gene>
<protein>
    <submittedName>
        <fullName evidence="1">Uncharacterized protein</fullName>
    </submittedName>
</protein>
<dbReference type="Proteomes" id="UP000054683">
    <property type="component" value="Unassembled WGS sequence"/>
</dbReference>
<sequence>MNLYFMNQREAIRYLMEIRREALAKPGSDVIVKTHLHEIPGVEGVERVLLDIRAGRASYFVECDSGTENRIVFIT</sequence>
<name>A0A158H4M0_9BURK</name>
<reference evidence="1 2" key="1">
    <citation type="submission" date="2016-01" db="EMBL/GenBank/DDBJ databases">
        <authorList>
            <person name="Oliw E.H."/>
        </authorList>
    </citation>
    <scope>NUCLEOTIDE SEQUENCE [LARGE SCALE GENOMIC DNA]</scope>
    <source>
        <strain evidence="1">LMG 27134</strain>
    </source>
</reference>
<dbReference type="Gene3D" id="1.10.150.610">
    <property type="match status" value="1"/>
</dbReference>
<accession>A0A158H4M0</accession>
<dbReference type="OrthoDB" id="9111915at2"/>
<dbReference type="AlphaFoldDB" id="A0A158H4M0"/>